<proteinExistence type="predicted"/>
<dbReference type="InterPro" id="IPR036869">
    <property type="entry name" value="J_dom_sf"/>
</dbReference>
<dbReference type="PANTHER" id="PTHR45295:SF4">
    <property type="entry name" value="OS06G0474800 PROTEIN"/>
    <property type="match status" value="1"/>
</dbReference>
<dbReference type="OrthoDB" id="376357at2759"/>
<dbReference type="SUPFAM" id="SSF46565">
    <property type="entry name" value="Chaperone J-domain"/>
    <property type="match status" value="1"/>
</dbReference>
<dbReference type="PROSITE" id="PS50076">
    <property type="entry name" value="DNAJ_2"/>
    <property type="match status" value="1"/>
</dbReference>
<accession>A0A1U8HQJ7</accession>
<dbReference type="CDD" id="cd06257">
    <property type="entry name" value="DnaJ"/>
    <property type="match status" value="1"/>
</dbReference>
<dbReference type="PANTHER" id="PTHR45295">
    <property type="entry name" value="CHAPERONE PROTEIN DNAJ C76, CHLOROPLASTIC"/>
    <property type="match status" value="1"/>
</dbReference>
<evidence type="ECO:0000313" key="4">
    <source>
        <dbReference type="RefSeq" id="XP_016668322.1"/>
    </source>
</evidence>
<dbReference type="AlphaFoldDB" id="A0A1U8HQJ7"/>
<dbReference type="SUPFAM" id="SSF54862">
    <property type="entry name" value="4Fe-4S ferredoxins"/>
    <property type="match status" value="1"/>
</dbReference>
<organism evidence="3 4">
    <name type="scientific">Gossypium hirsutum</name>
    <name type="common">Upland cotton</name>
    <name type="synonym">Gossypium mexicanum</name>
    <dbReference type="NCBI Taxonomy" id="3635"/>
    <lineage>
        <taxon>Eukaryota</taxon>
        <taxon>Viridiplantae</taxon>
        <taxon>Streptophyta</taxon>
        <taxon>Embryophyta</taxon>
        <taxon>Tracheophyta</taxon>
        <taxon>Spermatophyta</taxon>
        <taxon>Magnoliopsida</taxon>
        <taxon>eudicotyledons</taxon>
        <taxon>Gunneridae</taxon>
        <taxon>Pentapetalae</taxon>
        <taxon>rosids</taxon>
        <taxon>malvids</taxon>
        <taxon>Malvales</taxon>
        <taxon>Malvaceae</taxon>
        <taxon>Malvoideae</taxon>
        <taxon>Gossypium</taxon>
    </lineage>
</organism>
<dbReference type="PRINTS" id="PR00625">
    <property type="entry name" value="JDOMAIN"/>
</dbReference>
<dbReference type="SMR" id="A0A1U8HQJ7"/>
<reference evidence="3" key="1">
    <citation type="journal article" date="2020" name="Nat. Genet.">
        <title>Genomic diversifications of five Gossypium allopolyploid species and their impact on cotton improvement.</title>
        <authorList>
            <person name="Chen Z.J."/>
            <person name="Sreedasyam A."/>
            <person name="Ando A."/>
            <person name="Song Q."/>
            <person name="De Santiago L.M."/>
            <person name="Hulse-Kemp A.M."/>
            <person name="Ding M."/>
            <person name="Ye W."/>
            <person name="Kirkbride R.C."/>
            <person name="Jenkins J."/>
            <person name="Plott C."/>
            <person name="Lovell J."/>
            <person name="Lin Y.M."/>
            <person name="Vaughn R."/>
            <person name="Liu B."/>
            <person name="Simpson S."/>
            <person name="Scheffler B.E."/>
            <person name="Wen L."/>
            <person name="Saski C.A."/>
            <person name="Grover C.E."/>
            <person name="Hu G."/>
            <person name="Conover J.L."/>
            <person name="Carlson J.W."/>
            <person name="Shu S."/>
            <person name="Boston L.B."/>
            <person name="Williams M."/>
            <person name="Peterson D.G."/>
            <person name="McGee K."/>
            <person name="Jones D.C."/>
            <person name="Wendel J.F."/>
            <person name="Stelly D.M."/>
            <person name="Grimwood J."/>
            <person name="Schmutz J."/>
        </authorList>
    </citation>
    <scope>NUCLEOTIDE SEQUENCE [LARGE SCALE GENOMIC DNA]</scope>
    <source>
        <strain evidence="3">cv. TM-1</strain>
    </source>
</reference>
<protein>
    <submittedName>
        <fullName evidence="4">Chaperone protein dnaJ C76, chloroplastic isoform X1</fullName>
    </submittedName>
</protein>
<dbReference type="Pfam" id="PF13370">
    <property type="entry name" value="Fer4_13"/>
    <property type="match status" value="1"/>
</dbReference>
<name>A0A1U8HQJ7_GOSHI</name>
<dbReference type="RefSeq" id="XP_016668322.1">
    <property type="nucleotide sequence ID" value="XM_016812833.2"/>
</dbReference>
<dbReference type="PaxDb" id="3635-A0A1U8HQJ7"/>
<dbReference type="InterPro" id="IPR001623">
    <property type="entry name" value="DnaJ_domain"/>
</dbReference>
<feature type="domain" description="4Fe-4S ferredoxin-type" evidence="2">
    <location>
        <begin position="164"/>
        <end position="192"/>
    </location>
</feature>
<sequence length="327" mass="37444">MRKKNRKLKEEKKHRDKSIMIASGVPIYELSVPKSCNFYEKFSSSKSNPRLGPKWSEIRCCRNQKIGGKSKSKSKKNYYELLGIPFDSTMQQIKEAYRKLQKKYHPDIAGQEGHEYTLMLNEAYKVLIKDDQRKEYDASIGSMKAKFGSNVSGFSSWKGPLRPQALFVDANNCIGCRECVHHASNTFEMDEALGCARVKVQYGDDDRKIDFLQVSVDSCPVNCIHWVDSEELAVLEFLIQPQLKEGYGVFGGGWERPLNVFMAAKAFTKQLKQQAEAAQGQYKNGRVRSVEEEETPAQAEARANATMKLNMERFNKIWGKFKQFFII</sequence>
<reference evidence="4" key="2">
    <citation type="submission" date="2025-08" db="UniProtKB">
        <authorList>
            <consortium name="RefSeq"/>
        </authorList>
    </citation>
    <scope>IDENTIFICATION</scope>
</reference>
<dbReference type="Gene3D" id="1.10.287.110">
    <property type="entry name" value="DnaJ domain"/>
    <property type="match status" value="1"/>
</dbReference>
<dbReference type="Proteomes" id="UP000818029">
    <property type="component" value="Chromosome A09"/>
</dbReference>
<dbReference type="PROSITE" id="PS51379">
    <property type="entry name" value="4FE4S_FER_2"/>
    <property type="match status" value="1"/>
</dbReference>
<dbReference type="Gene3D" id="3.30.70.20">
    <property type="match status" value="1"/>
</dbReference>
<evidence type="ECO:0000313" key="3">
    <source>
        <dbReference type="Proteomes" id="UP000818029"/>
    </source>
</evidence>
<dbReference type="SMART" id="SM00271">
    <property type="entry name" value="DnaJ"/>
    <property type="match status" value="1"/>
</dbReference>
<keyword evidence="3" id="KW-1185">Reference proteome</keyword>
<dbReference type="InterPro" id="IPR017896">
    <property type="entry name" value="4Fe4S_Fe-S-bd"/>
</dbReference>
<evidence type="ECO:0000259" key="1">
    <source>
        <dbReference type="PROSITE" id="PS50076"/>
    </source>
</evidence>
<feature type="domain" description="J" evidence="1">
    <location>
        <begin position="77"/>
        <end position="140"/>
    </location>
</feature>
<gene>
    <name evidence="4" type="primary">LOC107888664</name>
</gene>
<dbReference type="Pfam" id="PF00226">
    <property type="entry name" value="DnaJ"/>
    <property type="match status" value="1"/>
</dbReference>
<evidence type="ECO:0000259" key="2">
    <source>
        <dbReference type="PROSITE" id="PS51379"/>
    </source>
</evidence>
<dbReference type="STRING" id="3635.A0A1U8HQJ7"/>
<dbReference type="KEGG" id="ghi:107888664"/>
<dbReference type="GeneID" id="107888664"/>